<dbReference type="InterPro" id="IPR037094">
    <property type="entry name" value="Glyco_hydro_38_cen_sf"/>
</dbReference>
<dbReference type="SUPFAM" id="SSF88713">
    <property type="entry name" value="Glycoside hydrolase/deacetylase"/>
    <property type="match status" value="1"/>
</dbReference>
<evidence type="ECO:0000256" key="3">
    <source>
        <dbReference type="ARBA" id="ARBA00022801"/>
    </source>
</evidence>
<feature type="region of interest" description="Disordered" evidence="5">
    <location>
        <begin position="639"/>
        <end position="674"/>
    </location>
</feature>
<dbReference type="InterPro" id="IPR011330">
    <property type="entry name" value="Glyco_hydro/deAcase_b/a-brl"/>
</dbReference>
<comment type="similarity">
    <text evidence="1">Belongs to the glycosyl hydrolase 38 family.</text>
</comment>
<accession>A0A7K3M6R0</accession>
<dbReference type="Pfam" id="PF09261">
    <property type="entry name" value="Alpha-mann_mid"/>
    <property type="match status" value="1"/>
</dbReference>
<dbReference type="GO" id="GO:0006013">
    <property type="term" value="P:mannose metabolic process"/>
    <property type="evidence" value="ECO:0007669"/>
    <property type="project" value="InterPro"/>
</dbReference>
<dbReference type="Gene3D" id="2.70.98.30">
    <property type="entry name" value="Golgi alpha-mannosidase II, domain 4"/>
    <property type="match status" value="1"/>
</dbReference>
<keyword evidence="4" id="KW-0326">Glycosidase</keyword>
<dbReference type="InterPro" id="IPR054723">
    <property type="entry name" value="Ams1-like_N"/>
</dbReference>
<evidence type="ECO:0000256" key="2">
    <source>
        <dbReference type="ARBA" id="ARBA00022723"/>
    </source>
</evidence>
<reference evidence="7 8" key="1">
    <citation type="submission" date="2019-11" db="EMBL/GenBank/DDBJ databases">
        <authorList>
            <person name="Li X.-J."/>
            <person name="Feng X.-M."/>
        </authorList>
    </citation>
    <scope>NUCLEOTIDE SEQUENCE [LARGE SCALE GENOMIC DNA]</scope>
    <source>
        <strain evidence="7 8">XMNu-373</strain>
    </source>
</reference>
<dbReference type="Pfam" id="PF07748">
    <property type="entry name" value="Glyco_hydro_38C"/>
    <property type="match status" value="1"/>
</dbReference>
<dbReference type="Gene3D" id="3.20.110.10">
    <property type="entry name" value="Glycoside hydrolase 38, N terminal domain"/>
    <property type="match status" value="1"/>
</dbReference>
<sequence length="1045" mass="115028">MHSHPQLTLERLERVLRERIAPNVHSPLAPVSLHAWQVDADGEPVPATHALGMDPIPGRARPDWAPFELGSRWAPAWGTTWFRIDGSIPDSAPPVVELVVDLGWEDHSVGGHCEALVYRPDASVVKGLHPRAGWLRLRGPGAASGIVNPDGTFTVYIEAAANPLVLGLPPFVVTDLGEKNARSFEHYQFRRAELCGFHTETWELARDLEVAGGLAAEVSPGEPRYWRLVRALDDALNALDPSAVERTAPLARAALTPVLAAPAHATAHRIAAVGHAHIDSAWLWPLRETERKVARTVANVLHLMDADPGFVYAMSSAQQYAWLEENHPDLFEPVRARVAEGRFVPVGGMWVESDAVMPTGESLVRQFTRGKRYFLDRFGIEPEEVWLPDSFGYSGALPQLARRAGFRWFLTQKISWNDTNPFPHHSFFWEGIDGTRIFTHFPPADTYAAEVTAHELRHAVTNFRDKAVSSHSLLPFGYGDGGGGPTREMLARARRFADLEGAPRVDVRNPAAFFAEAEAEIVAAGDPAVWFGELYLELHRGTLTSQIAMKQGNRRAEAMLRTAEYLAATATITTGEPYPAGELDEIWSAVLLNQFHDILPGSSISWVHREARETYQRLEERLSVLINRSARALSTDSELNPGRLVPATGRGTASWDTRRSGAAGGHETHVSTTTEGDTVLDNGLLRVTIDTTGHVPSILDLGTGRELVPPGQLLGLLQLFRDEPARWDAWDIDRHVFGLGVDLAEMTSLNAETTDDGSARVVVERRFGASWARLAYQLDPGARRLDMQCEIDWQEQEQLLKVCLPVAVRTTTARFETQYGHVERAIHDNTAWDEARYESCTHRYVHVAEPGFGVGVVNDSTYGADVSRLPNPVGGTLVRLSLLRGARFPDPDADQGRHHMRWSVVCAPDIADTINAAYDINAPELDAAPDVDPLVSLELSDGLAVIDWVKLADDGSGDVVVRIFEARGGRATGRIRWCAGLGEDATVVETDLLERPLDPSSDDLPRALHDPRHGFLELGPFQVATLRIRPSTPTPDAPPTRRSEP</sequence>
<keyword evidence="3" id="KW-0378">Hydrolase</keyword>
<dbReference type="EMBL" id="WLZY01000006">
    <property type="protein sequence ID" value="NDL58999.1"/>
    <property type="molecule type" value="Genomic_DNA"/>
</dbReference>
<name>A0A7K3M6R0_9ACTN</name>
<proteinExistence type="inferred from homology"/>
<dbReference type="Pfam" id="PF01074">
    <property type="entry name" value="Glyco_hydro_38N"/>
    <property type="match status" value="1"/>
</dbReference>
<dbReference type="Proteomes" id="UP000460435">
    <property type="component" value="Unassembled WGS sequence"/>
</dbReference>
<evidence type="ECO:0000313" key="8">
    <source>
        <dbReference type="Proteomes" id="UP000460435"/>
    </source>
</evidence>
<dbReference type="InterPro" id="IPR011013">
    <property type="entry name" value="Gal_mutarotase_sf_dom"/>
</dbReference>
<dbReference type="Pfam" id="PF17677">
    <property type="entry name" value="Glyco_hydro38C2"/>
    <property type="match status" value="1"/>
</dbReference>
<gene>
    <name evidence="7" type="ORF">F7O44_18185</name>
</gene>
<dbReference type="GO" id="GO:0046872">
    <property type="term" value="F:metal ion binding"/>
    <property type="evidence" value="ECO:0007669"/>
    <property type="project" value="UniProtKB-KW"/>
</dbReference>
<evidence type="ECO:0000259" key="6">
    <source>
        <dbReference type="SMART" id="SM00872"/>
    </source>
</evidence>
<organism evidence="7 8">
    <name type="scientific">Phytoactinopolyspora mesophila</name>
    <dbReference type="NCBI Taxonomy" id="2650750"/>
    <lineage>
        <taxon>Bacteria</taxon>
        <taxon>Bacillati</taxon>
        <taxon>Actinomycetota</taxon>
        <taxon>Actinomycetes</taxon>
        <taxon>Jiangellales</taxon>
        <taxon>Jiangellaceae</taxon>
        <taxon>Phytoactinopolyspora</taxon>
    </lineage>
</organism>
<protein>
    <submittedName>
        <fullName evidence="7">Alpha-mannosidase</fullName>
    </submittedName>
</protein>
<evidence type="ECO:0000256" key="4">
    <source>
        <dbReference type="ARBA" id="ARBA00023295"/>
    </source>
</evidence>
<dbReference type="SUPFAM" id="SSF74650">
    <property type="entry name" value="Galactose mutarotase-like"/>
    <property type="match status" value="1"/>
</dbReference>
<dbReference type="InterPro" id="IPR041147">
    <property type="entry name" value="GH38_C"/>
</dbReference>
<dbReference type="InterPro" id="IPR015341">
    <property type="entry name" value="Glyco_hydro_38_cen"/>
</dbReference>
<dbReference type="Gene3D" id="1.20.1270.50">
    <property type="entry name" value="Glycoside hydrolase family 38, central domain"/>
    <property type="match status" value="1"/>
</dbReference>
<dbReference type="SMART" id="SM00872">
    <property type="entry name" value="Alpha-mann_mid"/>
    <property type="match status" value="1"/>
</dbReference>
<dbReference type="PANTHER" id="PTHR46017">
    <property type="entry name" value="ALPHA-MANNOSIDASE 2C1"/>
    <property type="match status" value="1"/>
</dbReference>
<keyword evidence="8" id="KW-1185">Reference proteome</keyword>
<dbReference type="GO" id="GO:0004559">
    <property type="term" value="F:alpha-mannosidase activity"/>
    <property type="evidence" value="ECO:0007669"/>
    <property type="project" value="InterPro"/>
</dbReference>
<evidence type="ECO:0000313" key="7">
    <source>
        <dbReference type="EMBL" id="NDL58999.1"/>
    </source>
</evidence>
<keyword evidence="2" id="KW-0479">Metal-binding</keyword>
<dbReference type="InterPro" id="IPR027291">
    <property type="entry name" value="Glyco_hydro_38_N_sf"/>
</dbReference>
<dbReference type="CDD" id="cd10789">
    <property type="entry name" value="GH38N_AMII_ER_cytosolic"/>
    <property type="match status" value="1"/>
</dbReference>
<comment type="caution">
    <text evidence="7">The sequence shown here is derived from an EMBL/GenBank/DDBJ whole genome shotgun (WGS) entry which is preliminary data.</text>
</comment>
<dbReference type="InterPro" id="IPR028995">
    <property type="entry name" value="Glyco_hydro_57/38_cen_sf"/>
</dbReference>
<dbReference type="FunFam" id="3.20.110.10:FF:000002">
    <property type="entry name" value="alpha-mannosidase 2C1 isoform X1"/>
    <property type="match status" value="1"/>
</dbReference>
<dbReference type="PANTHER" id="PTHR46017:SF1">
    <property type="entry name" value="ALPHA-MANNOSIDASE 2C1"/>
    <property type="match status" value="1"/>
</dbReference>
<dbReference type="GO" id="GO:0009313">
    <property type="term" value="P:oligosaccharide catabolic process"/>
    <property type="evidence" value="ECO:0007669"/>
    <property type="project" value="TreeGrafter"/>
</dbReference>
<evidence type="ECO:0000256" key="1">
    <source>
        <dbReference type="ARBA" id="ARBA00009792"/>
    </source>
</evidence>
<dbReference type="InterPro" id="IPR000602">
    <property type="entry name" value="Glyco_hydro_38_N"/>
</dbReference>
<dbReference type="Pfam" id="PF22907">
    <property type="entry name" value="Ams1-like_1st"/>
    <property type="match status" value="1"/>
</dbReference>
<dbReference type="AlphaFoldDB" id="A0A7K3M6R0"/>
<dbReference type="RefSeq" id="WP_162451694.1">
    <property type="nucleotide sequence ID" value="NZ_WLZY01000006.1"/>
</dbReference>
<dbReference type="SUPFAM" id="SSF88688">
    <property type="entry name" value="Families 57/38 glycoside transferase middle domain"/>
    <property type="match status" value="1"/>
</dbReference>
<dbReference type="GO" id="GO:0030246">
    <property type="term" value="F:carbohydrate binding"/>
    <property type="evidence" value="ECO:0007669"/>
    <property type="project" value="InterPro"/>
</dbReference>
<feature type="domain" description="Glycoside hydrolase family 38 central" evidence="6">
    <location>
        <begin position="537"/>
        <end position="615"/>
    </location>
</feature>
<dbReference type="InterPro" id="IPR011682">
    <property type="entry name" value="Glyco_hydro_38_C"/>
</dbReference>
<evidence type="ECO:0000256" key="5">
    <source>
        <dbReference type="SAM" id="MobiDB-lite"/>
    </source>
</evidence>
<dbReference type="FunFam" id="1.20.1270.50:FF:000004">
    <property type="entry name" value="alpha-mannosidase 2C1 isoform X1"/>
    <property type="match status" value="1"/>
</dbReference>